<dbReference type="Proteomes" id="UP000466692">
    <property type="component" value="Unassembled WGS sequence"/>
</dbReference>
<protein>
    <submittedName>
        <fullName evidence="1">Pyridoxal-phosphate dependent enzyme</fullName>
    </submittedName>
</protein>
<evidence type="ECO:0000313" key="1">
    <source>
        <dbReference type="EMBL" id="MYL54678.1"/>
    </source>
</evidence>
<evidence type="ECO:0000313" key="2">
    <source>
        <dbReference type="Proteomes" id="UP000466692"/>
    </source>
</evidence>
<comment type="caution">
    <text evidence="1">The sequence shown here is derived from an EMBL/GenBank/DDBJ whole genome shotgun (WGS) entry which is preliminary data.</text>
</comment>
<organism evidence="1 2">
    <name type="scientific">Pontibacillus yanchengensis</name>
    <dbReference type="NCBI Taxonomy" id="462910"/>
    <lineage>
        <taxon>Bacteria</taxon>
        <taxon>Bacillati</taxon>
        <taxon>Bacillota</taxon>
        <taxon>Bacilli</taxon>
        <taxon>Bacillales</taxon>
        <taxon>Bacillaceae</taxon>
        <taxon>Pontibacillus</taxon>
    </lineage>
</organism>
<name>A0ACC7VIR6_9BACI</name>
<gene>
    <name evidence="1" type="ORF">GLW08_15185</name>
</gene>
<sequence length="326" mass="35205">MQPTQKDIWEAKQRIATFITNTPILRTDVLSKQSGTNAYLKLENLQQTGAFKLRGAANKILSLSEEDRQKGVTTFSTGNHGLAVAYVAKQLGIPVVVCISSRVPTNKVNKIREMGAEISIVGESQDEAQEYCYTLQETKGMTVVKPFDDKEVIAGQGTIALELLESIPEMDTCIIPLSGGGLFSGIALGLKVADPSIRIIGVSMEHSAVMYESIQAGKPIVLEEQDTIADSLLGGIGDNNTYTFSMVKKYVDEIVLLSEEEIAQGMSYIWHQHQLGVEGAAATPVSVLLHSKAKKVGSHTVNIITGNNVDPTCFLEAVKSGDEYDG</sequence>
<dbReference type="EMBL" id="WMEU01000005">
    <property type="protein sequence ID" value="MYL54678.1"/>
    <property type="molecule type" value="Genomic_DNA"/>
</dbReference>
<keyword evidence="2" id="KW-1185">Reference proteome</keyword>
<proteinExistence type="predicted"/>
<accession>A0ACC7VIR6</accession>
<reference evidence="1" key="1">
    <citation type="submission" date="2019-11" db="EMBL/GenBank/DDBJ databases">
        <title>Genome sequences of 17 halophilic strains isolated from different environments.</title>
        <authorList>
            <person name="Furrow R.E."/>
        </authorList>
    </citation>
    <scope>NUCLEOTIDE SEQUENCE</scope>
    <source>
        <strain evidence="1">22510_22_Filter</strain>
    </source>
</reference>